<evidence type="ECO:0000256" key="1">
    <source>
        <dbReference type="SAM" id="MobiDB-lite"/>
    </source>
</evidence>
<accession>A0ABU0BM93</accession>
<dbReference type="EMBL" id="JAUSVF010000001">
    <property type="protein sequence ID" value="MDQ0318864.1"/>
    <property type="molecule type" value="Genomic_DNA"/>
</dbReference>
<feature type="region of interest" description="Disordered" evidence="1">
    <location>
        <begin position="32"/>
        <end position="96"/>
    </location>
</feature>
<dbReference type="SUPFAM" id="SSF54427">
    <property type="entry name" value="NTF2-like"/>
    <property type="match status" value="1"/>
</dbReference>
<keyword evidence="5" id="KW-1185">Reference proteome</keyword>
<dbReference type="PANTHER" id="PTHR41542">
    <property type="entry name" value="BLL5807 PROTEIN"/>
    <property type="match status" value="1"/>
</dbReference>
<dbReference type="Gene3D" id="3.10.450.240">
    <property type="match status" value="1"/>
</dbReference>
<feature type="compositionally biased region" description="Polar residues" evidence="1">
    <location>
        <begin position="71"/>
        <end position="88"/>
    </location>
</feature>
<evidence type="ECO:0000313" key="4">
    <source>
        <dbReference type="EMBL" id="MDQ0318864.1"/>
    </source>
</evidence>
<dbReference type="Proteomes" id="UP001230207">
    <property type="component" value="Unassembled WGS sequence"/>
</dbReference>
<comment type="caution">
    <text evidence="4">The sequence shown here is derived from an EMBL/GenBank/DDBJ whole genome shotgun (WGS) entry which is preliminary data.</text>
</comment>
<proteinExistence type="predicted"/>
<feature type="transmembrane region" description="Helical" evidence="2">
    <location>
        <begin position="6"/>
        <end position="27"/>
    </location>
</feature>
<feature type="transmembrane region" description="Helical" evidence="2">
    <location>
        <begin position="125"/>
        <end position="149"/>
    </location>
</feature>
<dbReference type="InterPro" id="IPR007379">
    <property type="entry name" value="Tim44-like_dom"/>
</dbReference>
<evidence type="ECO:0000256" key="2">
    <source>
        <dbReference type="SAM" id="Phobius"/>
    </source>
</evidence>
<dbReference type="Pfam" id="PF04280">
    <property type="entry name" value="Tim44"/>
    <property type="match status" value="1"/>
</dbReference>
<gene>
    <name evidence="4" type="ORF">QO002_001002</name>
</gene>
<evidence type="ECO:0000259" key="3">
    <source>
        <dbReference type="SMART" id="SM00978"/>
    </source>
</evidence>
<evidence type="ECO:0000313" key="5">
    <source>
        <dbReference type="Proteomes" id="UP001230207"/>
    </source>
</evidence>
<dbReference type="SMART" id="SM00978">
    <property type="entry name" value="Tim44"/>
    <property type="match status" value="1"/>
</dbReference>
<organism evidence="4 5">
    <name type="scientific">Pararhizobium capsulatum DSM 1112</name>
    <dbReference type="NCBI Taxonomy" id="1121113"/>
    <lineage>
        <taxon>Bacteria</taxon>
        <taxon>Pseudomonadati</taxon>
        <taxon>Pseudomonadota</taxon>
        <taxon>Alphaproteobacteria</taxon>
        <taxon>Hyphomicrobiales</taxon>
        <taxon>Rhizobiaceae</taxon>
        <taxon>Rhizobium/Agrobacterium group</taxon>
        <taxon>Pararhizobium</taxon>
    </lineage>
</organism>
<keyword evidence="2" id="KW-0812">Transmembrane</keyword>
<feature type="compositionally biased region" description="Polar residues" evidence="1">
    <location>
        <begin position="165"/>
        <end position="175"/>
    </location>
</feature>
<keyword evidence="2" id="KW-1133">Transmembrane helix</keyword>
<feature type="transmembrane region" description="Helical" evidence="2">
    <location>
        <begin position="96"/>
        <end position="119"/>
    </location>
</feature>
<name>A0ABU0BM93_9HYPH</name>
<feature type="domain" description="Tim44-like" evidence="3">
    <location>
        <begin position="210"/>
        <end position="351"/>
    </location>
</feature>
<dbReference type="PANTHER" id="PTHR41542:SF1">
    <property type="entry name" value="BLL5807 PROTEIN"/>
    <property type="match status" value="1"/>
</dbReference>
<dbReference type="InterPro" id="IPR032710">
    <property type="entry name" value="NTF2-like_dom_sf"/>
</dbReference>
<keyword evidence="2" id="KW-0472">Membrane</keyword>
<protein>
    <submittedName>
        <fullName evidence="4">Lipid-binding transport protein (Tim44 family)</fullName>
    </submittedName>
</protein>
<sequence length="353" mass="37164">MAMRSFGRILAIVAIAMMTILTVVDLAEARRSGGGFGSRGTRTFSAPPVTRTAPNNANSIDRTMTPRPDGQSATQPGTNLPGTTQTRPGAQRPGGFFGGFGGSMIGGLMMGGLIGMMLGNGLGGGIGFLGMLLQVALIFGAITLAMRFFRRRQQPAYSAGGASRSMPNTRPNTGPSAGPLYREPAAGGVNPGKPSFKIPQIGGGSAVPKRAAVGADTDEIGIGGEDLDHFETMLKDVQAAYGAEDYAALRQLTTPEAMSYLAEELSDNATSGLRNEVRDVHLVQGDVAEAWREDDRDYATVAMRYESIDVMRDRTTGKVVEGDPDNLTEAVELWTFVRRGGGDWQVSAIQAAA</sequence>
<feature type="region of interest" description="Disordered" evidence="1">
    <location>
        <begin position="157"/>
        <end position="189"/>
    </location>
</feature>
<reference evidence="4 5" key="1">
    <citation type="submission" date="2023-07" db="EMBL/GenBank/DDBJ databases">
        <title>Genomic Encyclopedia of Type Strains, Phase IV (KMG-IV): sequencing the most valuable type-strain genomes for metagenomic binning, comparative biology and taxonomic classification.</title>
        <authorList>
            <person name="Goeker M."/>
        </authorList>
    </citation>
    <scope>NUCLEOTIDE SEQUENCE [LARGE SCALE GENOMIC DNA]</scope>
    <source>
        <strain evidence="4 5">DSM 1112</strain>
    </source>
</reference>
<feature type="compositionally biased region" description="Polar residues" evidence="1">
    <location>
        <begin position="52"/>
        <end position="62"/>
    </location>
</feature>